<evidence type="ECO:0000256" key="2">
    <source>
        <dbReference type="ARBA" id="ARBA00022679"/>
    </source>
</evidence>
<organism evidence="7 8">
    <name type="scientific">Galdieria yellowstonensis</name>
    <dbReference type="NCBI Taxonomy" id="3028027"/>
    <lineage>
        <taxon>Eukaryota</taxon>
        <taxon>Rhodophyta</taxon>
        <taxon>Bangiophyceae</taxon>
        <taxon>Galdieriales</taxon>
        <taxon>Galdieriaceae</taxon>
        <taxon>Galdieria</taxon>
    </lineage>
</organism>
<dbReference type="AlphaFoldDB" id="A0AAV9IF39"/>
<dbReference type="CDD" id="cd04515">
    <property type="entry name" value="Alpha_kinase"/>
    <property type="match status" value="1"/>
</dbReference>
<comment type="caution">
    <text evidence="7">The sequence shown here is derived from an EMBL/GenBank/DDBJ whole genome shotgun (WGS) entry which is preliminary data.</text>
</comment>
<feature type="domain" description="Alpha-type protein kinase" evidence="6">
    <location>
        <begin position="15"/>
        <end position="264"/>
    </location>
</feature>
<dbReference type="Gene3D" id="3.30.200.20">
    <property type="entry name" value="Phosphorylase Kinase, domain 1"/>
    <property type="match status" value="1"/>
</dbReference>
<dbReference type="PANTHER" id="PTHR45992">
    <property type="entry name" value="EUKARYOTIC ELONGATION FACTOR 2 KINASE-RELATED"/>
    <property type="match status" value="1"/>
</dbReference>
<dbReference type="InterPro" id="IPR011009">
    <property type="entry name" value="Kinase-like_dom_sf"/>
</dbReference>
<dbReference type="PROSITE" id="PS51158">
    <property type="entry name" value="ALPHA_KINASE"/>
    <property type="match status" value="1"/>
</dbReference>
<evidence type="ECO:0000256" key="5">
    <source>
        <dbReference type="ARBA" id="ARBA00022840"/>
    </source>
</evidence>
<keyword evidence="8" id="KW-1185">Reference proteome</keyword>
<dbReference type="EMBL" id="JANCYU010000036">
    <property type="protein sequence ID" value="KAK4526029.1"/>
    <property type="molecule type" value="Genomic_DNA"/>
</dbReference>
<keyword evidence="5" id="KW-0067">ATP-binding</keyword>
<dbReference type="GO" id="GO:1903013">
    <property type="term" value="P:response to differentiation-inducing factor 1"/>
    <property type="evidence" value="ECO:0007669"/>
    <property type="project" value="TreeGrafter"/>
</dbReference>
<reference evidence="7 8" key="1">
    <citation type="submission" date="2022-07" db="EMBL/GenBank/DDBJ databases">
        <title>Genome-wide signatures of adaptation to extreme environments.</title>
        <authorList>
            <person name="Cho C.H."/>
            <person name="Yoon H.S."/>
        </authorList>
    </citation>
    <scope>NUCLEOTIDE SEQUENCE [LARGE SCALE GENOMIC DNA]</scope>
    <source>
        <strain evidence="7 8">108.79 E11</strain>
    </source>
</reference>
<dbReference type="InterPro" id="IPR051852">
    <property type="entry name" value="Alpha-type_PK"/>
</dbReference>
<dbReference type="Pfam" id="PF02816">
    <property type="entry name" value="Alpha_kinase"/>
    <property type="match status" value="1"/>
</dbReference>
<dbReference type="Gene3D" id="3.20.200.10">
    <property type="entry name" value="MHCK/EF2 kinase"/>
    <property type="match status" value="1"/>
</dbReference>
<dbReference type="GO" id="GO:0004674">
    <property type="term" value="F:protein serine/threonine kinase activity"/>
    <property type="evidence" value="ECO:0007669"/>
    <property type="project" value="UniProtKB-KW"/>
</dbReference>
<dbReference type="Proteomes" id="UP001300502">
    <property type="component" value="Unassembled WGS sequence"/>
</dbReference>
<proteinExistence type="predicted"/>
<evidence type="ECO:0000313" key="7">
    <source>
        <dbReference type="EMBL" id="KAK4526029.1"/>
    </source>
</evidence>
<dbReference type="InterPro" id="IPR004166">
    <property type="entry name" value="a-kinase_dom"/>
</dbReference>
<gene>
    <name evidence="7" type="ORF">GAYE_SCF19G3940</name>
</gene>
<evidence type="ECO:0000313" key="8">
    <source>
        <dbReference type="Proteomes" id="UP001300502"/>
    </source>
</evidence>
<dbReference type="SMART" id="SM00811">
    <property type="entry name" value="Alpha_kinase"/>
    <property type="match status" value="1"/>
</dbReference>
<keyword evidence="1" id="KW-0723">Serine/threonine-protein kinase</keyword>
<keyword evidence="3" id="KW-0547">Nucleotide-binding</keyword>
<dbReference type="PANTHER" id="PTHR45992:SF2">
    <property type="entry name" value="EUKARYOTIC ELONGATION FACTOR 2 KINASE"/>
    <property type="match status" value="1"/>
</dbReference>
<evidence type="ECO:0000256" key="3">
    <source>
        <dbReference type="ARBA" id="ARBA00022741"/>
    </source>
</evidence>
<protein>
    <recommendedName>
        <fullName evidence="6">Alpha-type protein kinase domain-containing protein</fullName>
    </recommendedName>
</protein>
<dbReference type="SUPFAM" id="SSF56112">
    <property type="entry name" value="Protein kinase-like (PK-like)"/>
    <property type="match status" value="1"/>
</dbReference>
<name>A0AAV9IF39_9RHOD</name>
<keyword evidence="2" id="KW-0808">Transferase</keyword>
<dbReference type="GO" id="GO:0031037">
    <property type="term" value="P:myosin II filament disassembly"/>
    <property type="evidence" value="ECO:0007669"/>
    <property type="project" value="TreeGrafter"/>
</dbReference>
<evidence type="ECO:0000259" key="6">
    <source>
        <dbReference type="PROSITE" id="PS51158"/>
    </source>
</evidence>
<sequence length="314" mass="35295">MRLVMAVRQPIIKHSLHSTTGTWIREQCSLQVAKDIFAVGSFRVAKKAVLIDDEGYASLQVVKFLKEQFSENAPAICFTDVVVQSLAELFAQEFNKVYWGSKISFVPTCVIEFISATYSDLKSPPFAVMEPFLAYEKKGFQKYNDNQGGFQSDSYSAQVANAFSHFSYVASGGELVVCDIQGVGEYYTDPQIHTAMLPSFLDTFHPVQGTNSGGRMPFEVFQNVWQLENISSLGLGNFGWEGLERFIKSHVCNSVCAALGLEPLLKHDSTLRSRNSCVESSSRFRREWNFTACTSWTSFRSTWQNILQVWPSTI</sequence>
<dbReference type="GO" id="GO:0005524">
    <property type="term" value="F:ATP binding"/>
    <property type="evidence" value="ECO:0007669"/>
    <property type="project" value="UniProtKB-KW"/>
</dbReference>
<keyword evidence="4" id="KW-0418">Kinase</keyword>
<accession>A0AAV9IF39</accession>
<evidence type="ECO:0000256" key="4">
    <source>
        <dbReference type="ARBA" id="ARBA00022777"/>
    </source>
</evidence>
<evidence type="ECO:0000256" key="1">
    <source>
        <dbReference type="ARBA" id="ARBA00022527"/>
    </source>
</evidence>